<keyword evidence="3" id="KW-0255">Endonuclease</keyword>
<dbReference type="EMBL" id="JAHHHD010000043">
    <property type="protein sequence ID" value="MBW4661689.1"/>
    <property type="molecule type" value="Genomic_DNA"/>
</dbReference>
<reference evidence="8" key="2">
    <citation type="journal article" date="2022" name="Microbiol. Resour. Announc.">
        <title>Metagenome Sequencing to Explore Phylogenomics of Terrestrial Cyanobacteria.</title>
        <authorList>
            <person name="Ward R.D."/>
            <person name="Stajich J.E."/>
            <person name="Johansen J.R."/>
            <person name="Huntemann M."/>
            <person name="Clum A."/>
            <person name="Foster B."/>
            <person name="Foster B."/>
            <person name="Roux S."/>
            <person name="Palaniappan K."/>
            <person name="Varghese N."/>
            <person name="Mukherjee S."/>
            <person name="Reddy T.B.K."/>
            <person name="Daum C."/>
            <person name="Copeland A."/>
            <person name="Chen I.A."/>
            <person name="Ivanova N.N."/>
            <person name="Kyrpides N.C."/>
            <person name="Shapiro N."/>
            <person name="Eloe-Fadrosh E.A."/>
            <person name="Pietrasiak N."/>
        </authorList>
    </citation>
    <scope>NUCLEOTIDE SEQUENCE</scope>
    <source>
        <strain evidence="8">UHER 2000/2452</strain>
    </source>
</reference>
<evidence type="ECO:0000313" key="8">
    <source>
        <dbReference type="EMBL" id="MBW4661689.1"/>
    </source>
</evidence>
<evidence type="ECO:0000313" key="9">
    <source>
        <dbReference type="Proteomes" id="UP000757435"/>
    </source>
</evidence>
<feature type="signal peptide" evidence="7">
    <location>
        <begin position="1"/>
        <end position="28"/>
    </location>
</feature>
<name>A0A951QGN6_9CYAN</name>
<reference evidence="8" key="1">
    <citation type="submission" date="2021-05" db="EMBL/GenBank/DDBJ databases">
        <authorList>
            <person name="Pietrasiak N."/>
            <person name="Ward R."/>
            <person name="Stajich J.E."/>
            <person name="Kurbessoian T."/>
        </authorList>
    </citation>
    <scope>NUCLEOTIDE SEQUENCE</scope>
    <source>
        <strain evidence="8">UHER 2000/2452</strain>
    </source>
</reference>
<evidence type="ECO:0000256" key="7">
    <source>
        <dbReference type="SAM" id="SignalP"/>
    </source>
</evidence>
<keyword evidence="7" id="KW-0732">Signal</keyword>
<evidence type="ECO:0000256" key="5">
    <source>
        <dbReference type="ARBA" id="ARBA00023157"/>
    </source>
</evidence>
<organism evidence="8 9">
    <name type="scientific">Drouetiella hepatica Uher 2000/2452</name>
    <dbReference type="NCBI Taxonomy" id="904376"/>
    <lineage>
        <taxon>Bacteria</taxon>
        <taxon>Bacillati</taxon>
        <taxon>Cyanobacteriota</taxon>
        <taxon>Cyanophyceae</taxon>
        <taxon>Oculatellales</taxon>
        <taxon>Oculatellaceae</taxon>
        <taxon>Drouetiella</taxon>
    </lineage>
</organism>
<accession>A0A951QGN6</accession>
<evidence type="ECO:0000256" key="6">
    <source>
        <dbReference type="ARBA" id="ARBA00023180"/>
    </source>
</evidence>
<evidence type="ECO:0000256" key="3">
    <source>
        <dbReference type="ARBA" id="ARBA00022759"/>
    </source>
</evidence>
<comment type="caution">
    <text evidence="8">The sequence shown here is derived from an EMBL/GenBank/DDBJ whole genome shotgun (WGS) entry which is preliminary data.</text>
</comment>
<protein>
    <submittedName>
        <fullName evidence="8">S1/P1 nuclease</fullName>
    </submittedName>
</protein>
<gene>
    <name evidence="8" type="ORF">KME15_23715</name>
</gene>
<evidence type="ECO:0000256" key="4">
    <source>
        <dbReference type="ARBA" id="ARBA00022801"/>
    </source>
</evidence>
<dbReference type="GO" id="GO:0006308">
    <property type="term" value="P:DNA catabolic process"/>
    <property type="evidence" value="ECO:0007669"/>
    <property type="project" value="InterPro"/>
</dbReference>
<dbReference type="GO" id="GO:0004519">
    <property type="term" value="F:endonuclease activity"/>
    <property type="evidence" value="ECO:0007669"/>
    <property type="project" value="UniProtKB-KW"/>
</dbReference>
<dbReference type="PANTHER" id="PTHR33146">
    <property type="entry name" value="ENDONUCLEASE 4"/>
    <property type="match status" value="1"/>
</dbReference>
<dbReference type="Proteomes" id="UP000757435">
    <property type="component" value="Unassembled WGS sequence"/>
</dbReference>
<proteinExistence type="predicted"/>
<evidence type="ECO:0000256" key="1">
    <source>
        <dbReference type="ARBA" id="ARBA00022722"/>
    </source>
</evidence>
<dbReference type="InterPro" id="IPR003154">
    <property type="entry name" value="S1/P1nuclease"/>
</dbReference>
<dbReference type="SUPFAM" id="SSF48537">
    <property type="entry name" value="Phospholipase C/P1 nuclease"/>
    <property type="match status" value="1"/>
</dbReference>
<dbReference type="CDD" id="cd11010">
    <property type="entry name" value="S1-P1_nuclease"/>
    <property type="match status" value="1"/>
</dbReference>
<keyword evidence="2" id="KW-0479">Metal-binding</keyword>
<dbReference type="AlphaFoldDB" id="A0A951QGN6"/>
<keyword evidence="4" id="KW-0378">Hydrolase</keyword>
<keyword evidence="1" id="KW-0540">Nuclease</keyword>
<dbReference type="GO" id="GO:0003676">
    <property type="term" value="F:nucleic acid binding"/>
    <property type="evidence" value="ECO:0007669"/>
    <property type="project" value="InterPro"/>
</dbReference>
<sequence length="315" mass="35846">MLKRSTLKFTALLAAPLLVLLCPLSAYAWNKSGHMVSGAIAYSELQQLDPQALKQVVAILKQHPEFETRWRSQLNQVTIPARQQDLYLLMLAARWSDDIRQNPAFDHPTWHYINFPYKPANQPDVVQTPSPASENILTALEQNLTILRSTVPDSEKAIALCWVFHLVGDLHQPLHVVSLFSTQYPEGDRGGTRFYIRPAFQSRTISLHEFWDDLILSSVRFQTVRNRATRLRLNPGHQRSELSELLDPNIQNWAEQESYTLAVQQVYRNGTLAGSSDRNHGEVLPDDYATEVQPIAERQIVLAGDRLADLLSELF</sequence>
<dbReference type="Pfam" id="PF02265">
    <property type="entry name" value="S1-P1_nuclease"/>
    <property type="match status" value="1"/>
</dbReference>
<dbReference type="GO" id="GO:0016788">
    <property type="term" value="F:hydrolase activity, acting on ester bonds"/>
    <property type="evidence" value="ECO:0007669"/>
    <property type="project" value="InterPro"/>
</dbReference>
<dbReference type="InterPro" id="IPR008947">
    <property type="entry name" value="PLipase_C/P1_nuclease_dom_sf"/>
</dbReference>
<evidence type="ECO:0000256" key="2">
    <source>
        <dbReference type="ARBA" id="ARBA00022723"/>
    </source>
</evidence>
<dbReference type="GO" id="GO:0046872">
    <property type="term" value="F:metal ion binding"/>
    <property type="evidence" value="ECO:0007669"/>
    <property type="project" value="UniProtKB-KW"/>
</dbReference>
<feature type="chain" id="PRO_5037833190" evidence="7">
    <location>
        <begin position="29"/>
        <end position="315"/>
    </location>
</feature>
<dbReference type="Gene3D" id="1.10.575.10">
    <property type="entry name" value="P1 Nuclease"/>
    <property type="match status" value="1"/>
</dbReference>
<keyword evidence="5" id="KW-1015">Disulfide bond</keyword>
<dbReference type="PANTHER" id="PTHR33146:SF10">
    <property type="entry name" value="STRAND-SPECIFIC NUCLEASE, PUTATIVE-RELATED"/>
    <property type="match status" value="1"/>
</dbReference>
<keyword evidence="6" id="KW-0325">Glycoprotein</keyword>